<dbReference type="AlphaFoldDB" id="G7K4X9"/>
<dbReference type="Proteomes" id="UP000002051">
    <property type="component" value="Chromosome 5"/>
</dbReference>
<dbReference type="HOGENOM" id="CLU_2088438_0_0_1"/>
<evidence type="ECO:0000313" key="2">
    <source>
        <dbReference type="EnsemblPlants" id="AET00952"/>
    </source>
</evidence>
<evidence type="ECO:0000313" key="3">
    <source>
        <dbReference type="Proteomes" id="UP000002051"/>
    </source>
</evidence>
<reference evidence="1 3" key="1">
    <citation type="journal article" date="2011" name="Nature">
        <title>The Medicago genome provides insight into the evolution of rhizobial symbioses.</title>
        <authorList>
            <person name="Young N.D."/>
            <person name="Debelle F."/>
            <person name="Oldroyd G.E."/>
            <person name="Geurts R."/>
            <person name="Cannon S.B."/>
            <person name="Udvardi M.K."/>
            <person name="Benedito V.A."/>
            <person name="Mayer K.F."/>
            <person name="Gouzy J."/>
            <person name="Schoof H."/>
            <person name="Van de Peer Y."/>
            <person name="Proost S."/>
            <person name="Cook D.R."/>
            <person name="Meyers B.C."/>
            <person name="Spannagl M."/>
            <person name="Cheung F."/>
            <person name="De Mita S."/>
            <person name="Krishnakumar V."/>
            <person name="Gundlach H."/>
            <person name="Zhou S."/>
            <person name="Mudge J."/>
            <person name="Bharti A.K."/>
            <person name="Murray J.D."/>
            <person name="Naoumkina M.A."/>
            <person name="Rosen B."/>
            <person name="Silverstein K.A."/>
            <person name="Tang H."/>
            <person name="Rombauts S."/>
            <person name="Zhao P.X."/>
            <person name="Zhou P."/>
            <person name="Barbe V."/>
            <person name="Bardou P."/>
            <person name="Bechner M."/>
            <person name="Bellec A."/>
            <person name="Berger A."/>
            <person name="Berges H."/>
            <person name="Bidwell S."/>
            <person name="Bisseling T."/>
            <person name="Choisne N."/>
            <person name="Couloux A."/>
            <person name="Denny R."/>
            <person name="Deshpande S."/>
            <person name="Dai X."/>
            <person name="Doyle J.J."/>
            <person name="Dudez A.M."/>
            <person name="Farmer A.D."/>
            <person name="Fouteau S."/>
            <person name="Franken C."/>
            <person name="Gibelin C."/>
            <person name="Gish J."/>
            <person name="Goldstein S."/>
            <person name="Gonzalez A.J."/>
            <person name="Green P.J."/>
            <person name="Hallab A."/>
            <person name="Hartog M."/>
            <person name="Hua A."/>
            <person name="Humphray S.J."/>
            <person name="Jeong D.H."/>
            <person name="Jing Y."/>
            <person name="Jocker A."/>
            <person name="Kenton S.M."/>
            <person name="Kim D.J."/>
            <person name="Klee K."/>
            <person name="Lai H."/>
            <person name="Lang C."/>
            <person name="Lin S."/>
            <person name="Macmil S.L."/>
            <person name="Magdelenat G."/>
            <person name="Matthews L."/>
            <person name="McCorrison J."/>
            <person name="Monaghan E.L."/>
            <person name="Mun J.H."/>
            <person name="Najar F.Z."/>
            <person name="Nicholson C."/>
            <person name="Noirot C."/>
            <person name="O'Bleness M."/>
            <person name="Paule C.R."/>
            <person name="Poulain J."/>
            <person name="Prion F."/>
            <person name="Qin B."/>
            <person name="Qu C."/>
            <person name="Retzel E.F."/>
            <person name="Riddle C."/>
            <person name="Sallet E."/>
            <person name="Samain S."/>
            <person name="Samson N."/>
            <person name="Sanders I."/>
            <person name="Saurat O."/>
            <person name="Scarpelli C."/>
            <person name="Schiex T."/>
            <person name="Segurens B."/>
            <person name="Severin A.J."/>
            <person name="Sherrier D.J."/>
            <person name="Shi R."/>
            <person name="Sims S."/>
            <person name="Singer S.R."/>
            <person name="Sinharoy S."/>
            <person name="Sterck L."/>
            <person name="Viollet A."/>
            <person name="Wang B.B."/>
            <person name="Wang K."/>
            <person name="Wang M."/>
            <person name="Wang X."/>
            <person name="Warfsmann J."/>
            <person name="Weissenbach J."/>
            <person name="White D.D."/>
            <person name="White J.D."/>
            <person name="Wiley G.B."/>
            <person name="Wincker P."/>
            <person name="Xing Y."/>
            <person name="Yang L."/>
            <person name="Yao Z."/>
            <person name="Ying F."/>
            <person name="Zhai J."/>
            <person name="Zhou L."/>
            <person name="Zuber A."/>
            <person name="Denarie J."/>
            <person name="Dixon R.A."/>
            <person name="May G.D."/>
            <person name="Schwartz D.C."/>
            <person name="Rogers J."/>
            <person name="Quetier F."/>
            <person name="Town C.D."/>
            <person name="Roe B.A."/>
        </authorList>
    </citation>
    <scope>NUCLEOTIDE SEQUENCE [LARGE SCALE GENOMIC DNA]</scope>
    <source>
        <strain evidence="1">A17</strain>
        <strain evidence="2 3">cv. Jemalong A17</strain>
    </source>
</reference>
<evidence type="ECO:0000313" key="1">
    <source>
        <dbReference type="EMBL" id="AET00952.1"/>
    </source>
</evidence>
<organism evidence="1 3">
    <name type="scientific">Medicago truncatula</name>
    <name type="common">Barrel medic</name>
    <name type="synonym">Medicago tribuloides</name>
    <dbReference type="NCBI Taxonomy" id="3880"/>
    <lineage>
        <taxon>Eukaryota</taxon>
        <taxon>Viridiplantae</taxon>
        <taxon>Streptophyta</taxon>
        <taxon>Embryophyta</taxon>
        <taxon>Tracheophyta</taxon>
        <taxon>Spermatophyta</taxon>
        <taxon>Magnoliopsida</taxon>
        <taxon>eudicotyledons</taxon>
        <taxon>Gunneridae</taxon>
        <taxon>Pentapetalae</taxon>
        <taxon>rosids</taxon>
        <taxon>fabids</taxon>
        <taxon>Fabales</taxon>
        <taxon>Fabaceae</taxon>
        <taxon>Papilionoideae</taxon>
        <taxon>50 kb inversion clade</taxon>
        <taxon>NPAAA clade</taxon>
        <taxon>Hologalegina</taxon>
        <taxon>IRL clade</taxon>
        <taxon>Trifolieae</taxon>
        <taxon>Medicago</taxon>
    </lineage>
</organism>
<reference evidence="1 3" key="2">
    <citation type="journal article" date="2014" name="BMC Genomics">
        <title>An improved genome release (version Mt4.0) for the model legume Medicago truncatula.</title>
        <authorList>
            <person name="Tang H."/>
            <person name="Krishnakumar V."/>
            <person name="Bidwell S."/>
            <person name="Rosen B."/>
            <person name="Chan A."/>
            <person name="Zhou S."/>
            <person name="Gentzbittel L."/>
            <person name="Childs K.L."/>
            <person name="Yandell M."/>
            <person name="Gundlach H."/>
            <person name="Mayer K.F."/>
            <person name="Schwartz D.C."/>
            <person name="Town C.D."/>
        </authorList>
    </citation>
    <scope>GENOME REANNOTATION</scope>
    <source>
        <strain evidence="2 3">cv. Jemalong A17</strain>
    </source>
</reference>
<keyword evidence="3" id="KW-1185">Reference proteome</keyword>
<proteinExistence type="predicted"/>
<reference evidence="2" key="3">
    <citation type="submission" date="2015-04" db="UniProtKB">
        <authorList>
            <consortium name="EnsemblPlants"/>
        </authorList>
    </citation>
    <scope>IDENTIFICATION</scope>
    <source>
        <strain evidence="2">cv. Jemalong A17</strain>
    </source>
</reference>
<sequence>MLLRKKDDGLIWFDLNTQTIQDVGIIEGRFYKIVIHKESLHPFKGANGIDSADIGMLGAQIIVAFKDNNNAMVAKTFNFKYHNDVISKKVSIDTWDMRAEHYRCFIPMLRFRYRCHR</sequence>
<dbReference type="EMBL" id="CM001221">
    <property type="protein sequence ID" value="AET00952.1"/>
    <property type="molecule type" value="Genomic_DNA"/>
</dbReference>
<gene>
    <name evidence="1" type="ordered locus">MTR_5g097810</name>
</gene>
<accession>G7K4X9</accession>
<dbReference type="PaxDb" id="3880-AET00952"/>
<dbReference type="EnsemblPlants" id="AET00952">
    <property type="protein sequence ID" value="AET00952"/>
    <property type="gene ID" value="MTR_5g097810"/>
</dbReference>
<name>G7K4X9_MEDTR</name>
<protein>
    <submittedName>
        <fullName evidence="1">Auxin-responsive family protein, putative</fullName>
    </submittedName>
</protein>